<name>A0A8H4RRC7_9HELO</name>
<keyword evidence="3" id="KW-0805">Transcription regulation</keyword>
<keyword evidence="6" id="KW-0539">Nucleus</keyword>
<dbReference type="PANTHER" id="PTHR31944:SF131">
    <property type="entry name" value="HEME-RESPONSIVE ZINC FINGER TRANSCRIPTION FACTOR HAP1"/>
    <property type="match status" value="1"/>
</dbReference>
<dbReference type="EMBL" id="JAAMPI010000245">
    <property type="protein sequence ID" value="KAF4633621.1"/>
    <property type="molecule type" value="Genomic_DNA"/>
</dbReference>
<dbReference type="Pfam" id="PF04082">
    <property type="entry name" value="Fungal_trans"/>
    <property type="match status" value="1"/>
</dbReference>
<dbReference type="OrthoDB" id="4337792at2759"/>
<evidence type="ECO:0000256" key="6">
    <source>
        <dbReference type="ARBA" id="ARBA00023242"/>
    </source>
</evidence>
<dbReference type="GO" id="GO:0006351">
    <property type="term" value="P:DNA-templated transcription"/>
    <property type="evidence" value="ECO:0007669"/>
    <property type="project" value="InterPro"/>
</dbReference>
<keyword evidence="2" id="KW-0862">Zinc</keyword>
<dbReference type="AlphaFoldDB" id="A0A8H4RRC7"/>
<dbReference type="GO" id="GO:0001228">
    <property type="term" value="F:DNA-binding transcription activator activity, RNA polymerase II-specific"/>
    <property type="evidence" value="ECO:0007669"/>
    <property type="project" value="TreeGrafter"/>
</dbReference>
<protein>
    <recommendedName>
        <fullName evidence="8">Xylanolytic transcriptional activator regulatory domain-containing protein</fullName>
    </recommendedName>
</protein>
<dbReference type="SMART" id="SM00906">
    <property type="entry name" value="Fungal_trans"/>
    <property type="match status" value="1"/>
</dbReference>
<proteinExistence type="predicted"/>
<dbReference type="CDD" id="cd12148">
    <property type="entry name" value="fungal_TF_MHR"/>
    <property type="match status" value="1"/>
</dbReference>
<organism evidence="9 10">
    <name type="scientific">Cudoniella acicularis</name>
    <dbReference type="NCBI Taxonomy" id="354080"/>
    <lineage>
        <taxon>Eukaryota</taxon>
        <taxon>Fungi</taxon>
        <taxon>Dikarya</taxon>
        <taxon>Ascomycota</taxon>
        <taxon>Pezizomycotina</taxon>
        <taxon>Leotiomycetes</taxon>
        <taxon>Helotiales</taxon>
        <taxon>Tricladiaceae</taxon>
        <taxon>Cudoniella</taxon>
    </lineage>
</organism>
<reference evidence="9 10" key="1">
    <citation type="submission" date="2020-03" db="EMBL/GenBank/DDBJ databases">
        <title>Draft Genome Sequence of Cudoniella acicularis.</title>
        <authorList>
            <person name="Buettner E."/>
            <person name="Kellner H."/>
        </authorList>
    </citation>
    <scope>NUCLEOTIDE SEQUENCE [LARGE SCALE GENOMIC DNA]</scope>
    <source>
        <strain evidence="9 10">DSM 108380</strain>
    </source>
</reference>
<gene>
    <name evidence="9" type="ORF">G7Y89_g4495</name>
</gene>
<dbReference type="InterPro" id="IPR007219">
    <property type="entry name" value="XnlR_reg_dom"/>
</dbReference>
<dbReference type="GO" id="GO:0005634">
    <property type="term" value="C:nucleus"/>
    <property type="evidence" value="ECO:0007669"/>
    <property type="project" value="TreeGrafter"/>
</dbReference>
<keyword evidence="4" id="KW-0238">DNA-binding</keyword>
<dbReference type="InterPro" id="IPR051430">
    <property type="entry name" value="Fungal_TF_Env_Response"/>
</dbReference>
<dbReference type="GO" id="GO:0008270">
    <property type="term" value="F:zinc ion binding"/>
    <property type="evidence" value="ECO:0007669"/>
    <property type="project" value="InterPro"/>
</dbReference>
<evidence type="ECO:0000313" key="10">
    <source>
        <dbReference type="Proteomes" id="UP000566819"/>
    </source>
</evidence>
<accession>A0A8H4RRC7</accession>
<keyword evidence="1" id="KW-0479">Metal-binding</keyword>
<evidence type="ECO:0000256" key="1">
    <source>
        <dbReference type="ARBA" id="ARBA00022723"/>
    </source>
</evidence>
<evidence type="ECO:0000256" key="3">
    <source>
        <dbReference type="ARBA" id="ARBA00023015"/>
    </source>
</evidence>
<feature type="region of interest" description="Disordered" evidence="7">
    <location>
        <begin position="12"/>
        <end position="35"/>
    </location>
</feature>
<keyword evidence="10" id="KW-1185">Reference proteome</keyword>
<dbReference type="GO" id="GO:0000978">
    <property type="term" value="F:RNA polymerase II cis-regulatory region sequence-specific DNA binding"/>
    <property type="evidence" value="ECO:0007669"/>
    <property type="project" value="TreeGrafter"/>
</dbReference>
<sequence>MRILGDNFAAADRGSAVGSENGEREGPQAQPPLKHFPNLASCATSLSYLHTRNSSDIIASILNSHDRTRTSAQETNRSDAIEKLPAAIVYGPKTRLASMKLTCLNRHDNILQLNLAWLKGPEAYSANASTLASQSSAQDVKSMKSKIRRLEEQLSKACPTSIPSPISTPKSVIETTTSDIGGIFHVHRESGLLGQPLGITRNVTHKTRLFGQSHWINAFALFQDIIEMMKPHLQEETASLFSSLQRCKSLARTIKSGRAPPWPMPLTIDLPSKDVSDELVECYLRTTETVYRILHIPTFRRDYEKLWVSDITPNMDFLVQLKVVLAIGAITYDEEFSLRAAATRWVYEAQTWLSEPKFKSRLNIQYLQTELLLLLARETAAVSGDPMWISAGSLLRRAIFMGLHRDPSNLPKRTPFAAEMHRRLWNTILEVALQSSLTLGGPPLVCLDDFDTEPPGNFDDDEIMAEDLIPKTEDNFTQMSVAIALRKTFPLRLAVTRFLNNLGSHGTYEETLRLDAGLRASYKSLCRSLQVCNSSTGLSPSGFQLQVMDFIMHRYMSALHIPFFGPALHETSYAFSRKVVVENSVKIWCAVYPSTSIMAVQSCNDTASPGRNDLARLAACGSGFYRNVAVQATLLIAIELRTQIQEDESLGPVRLRSDLLSILDESKTWSLQCIEAGEVNMKGYLFMCVLAAHIEGLIRGIGKDDIPALLIKAAEEASEKCLPILEKMAAGGSVDDPHQMSLNAPPGGMEDWDFMMSSAPFNQAKMRKIASRVSPPPSFYITIMPLIRTPLAERNSNGHRGPKLSKFERGRIIRIYNTGKKNAEIH</sequence>
<evidence type="ECO:0000256" key="5">
    <source>
        <dbReference type="ARBA" id="ARBA00023163"/>
    </source>
</evidence>
<dbReference type="PANTHER" id="PTHR31944">
    <property type="entry name" value="HEME-RESPONSIVE ZINC FINGER TRANSCRIPTION FACTOR HAP1"/>
    <property type="match status" value="1"/>
</dbReference>
<evidence type="ECO:0000259" key="8">
    <source>
        <dbReference type="SMART" id="SM00906"/>
    </source>
</evidence>
<evidence type="ECO:0000256" key="2">
    <source>
        <dbReference type="ARBA" id="ARBA00022833"/>
    </source>
</evidence>
<keyword evidence="5" id="KW-0804">Transcription</keyword>
<comment type="caution">
    <text evidence="9">The sequence shown here is derived from an EMBL/GenBank/DDBJ whole genome shotgun (WGS) entry which is preliminary data.</text>
</comment>
<feature type="domain" description="Xylanolytic transcriptional activator regulatory" evidence="8">
    <location>
        <begin position="387"/>
        <end position="461"/>
    </location>
</feature>
<evidence type="ECO:0000256" key="4">
    <source>
        <dbReference type="ARBA" id="ARBA00023125"/>
    </source>
</evidence>
<evidence type="ECO:0000256" key="7">
    <source>
        <dbReference type="SAM" id="MobiDB-lite"/>
    </source>
</evidence>
<evidence type="ECO:0000313" key="9">
    <source>
        <dbReference type="EMBL" id="KAF4633621.1"/>
    </source>
</evidence>
<dbReference type="Proteomes" id="UP000566819">
    <property type="component" value="Unassembled WGS sequence"/>
</dbReference>